<dbReference type="RefSeq" id="WP_169721036.1">
    <property type="nucleotide sequence ID" value="NZ_FNTC01000002.1"/>
</dbReference>
<gene>
    <name evidence="1" type="ORF">SAMN04490187_3223</name>
</gene>
<dbReference type="EMBL" id="FNTC01000002">
    <property type="protein sequence ID" value="SEC11432.1"/>
    <property type="molecule type" value="Genomic_DNA"/>
</dbReference>
<sequence length="41" mass="4952">MYYHELSVEERVTIQIGQLHDMSQSEIVRLLNFGPDWRGFR</sequence>
<protein>
    <submittedName>
        <fullName evidence="1">NADH dehydrogenase</fullName>
    </submittedName>
</protein>
<proteinExistence type="predicted"/>
<evidence type="ECO:0000313" key="1">
    <source>
        <dbReference type="EMBL" id="SEC11432.1"/>
    </source>
</evidence>
<organism evidence="1 2">
    <name type="scientific">Pseudomonas jessenii</name>
    <dbReference type="NCBI Taxonomy" id="77298"/>
    <lineage>
        <taxon>Bacteria</taxon>
        <taxon>Pseudomonadati</taxon>
        <taxon>Pseudomonadota</taxon>
        <taxon>Gammaproteobacteria</taxon>
        <taxon>Pseudomonadales</taxon>
        <taxon>Pseudomonadaceae</taxon>
        <taxon>Pseudomonas</taxon>
    </lineage>
</organism>
<reference evidence="2" key="1">
    <citation type="submission" date="2016-10" db="EMBL/GenBank/DDBJ databases">
        <authorList>
            <person name="Varghese N."/>
            <person name="Submissions S."/>
        </authorList>
    </citation>
    <scope>NUCLEOTIDE SEQUENCE [LARGE SCALE GENOMIC DNA]</scope>
    <source>
        <strain evidence="2">BS3660</strain>
    </source>
</reference>
<evidence type="ECO:0000313" key="2">
    <source>
        <dbReference type="Proteomes" id="UP000198542"/>
    </source>
</evidence>
<dbReference type="Proteomes" id="UP000198542">
    <property type="component" value="Unassembled WGS sequence"/>
</dbReference>
<name>A0A1H4PW70_PSEJE</name>
<accession>A0A1H4PW70</accession>
<dbReference type="AlphaFoldDB" id="A0A1H4PW70"/>
<keyword evidence="2" id="KW-1185">Reference proteome</keyword>